<evidence type="ECO:0000313" key="1">
    <source>
        <dbReference type="EMBL" id="OKP07123.1"/>
    </source>
</evidence>
<dbReference type="RefSeq" id="WP_074019831.1">
    <property type="nucleotide sequence ID" value="NZ_CAWMWP010000120.1"/>
</dbReference>
<evidence type="ECO:0000313" key="2">
    <source>
        <dbReference type="Proteomes" id="UP000186277"/>
    </source>
</evidence>
<reference evidence="1 2" key="1">
    <citation type="submission" date="2016-09" db="EMBL/GenBank/DDBJ databases">
        <title>Xenorhabdus thuongxuanensis sp. nov. and Xenorhabdus eapokensis sp. nov., isolated from Steinernema species.</title>
        <authorList>
            <person name="Kaempfer P."/>
            <person name="Tobias N.J."/>
            <person name="Phan Ke L."/>
            <person name="Bode H.B."/>
            <person name="Glaeser S.P."/>
        </authorList>
    </citation>
    <scope>NUCLEOTIDE SEQUENCE [LARGE SCALE GENOMIC DNA]</scope>
    <source>
        <strain evidence="1 2">30TX1</strain>
    </source>
</reference>
<evidence type="ECO:0008006" key="3">
    <source>
        <dbReference type="Google" id="ProtNLM"/>
    </source>
</evidence>
<dbReference type="InterPro" id="IPR025601">
    <property type="entry name" value="ATP-bd_sugar_transptr-like"/>
</dbReference>
<dbReference type="Gene3D" id="2.40.10.210">
    <property type="entry name" value="Phage tail proteins (gpFII-like)"/>
    <property type="match status" value="1"/>
</dbReference>
<accession>A0A1Q5U3R8</accession>
<dbReference type="Pfam" id="PF13856">
    <property type="entry name" value="Gifsy-2"/>
    <property type="match status" value="1"/>
</dbReference>
<name>A0A1Q5U3R8_9GAMM</name>
<sequence>MTAFERLRQHMDTVTARRMGKTIRINGVPYPALEAQFIPEMGPVSGDGVSYVVFSSAYHPRRDDEVVVDGETRVVTRHQRFNHKPHIWVE</sequence>
<dbReference type="EMBL" id="MKGR01000009">
    <property type="protein sequence ID" value="OKP07123.1"/>
    <property type="molecule type" value="Genomic_DNA"/>
</dbReference>
<organism evidence="1 2">
    <name type="scientific">Xenorhabdus thuongxuanensis</name>
    <dbReference type="NCBI Taxonomy" id="1873484"/>
    <lineage>
        <taxon>Bacteria</taxon>
        <taxon>Pseudomonadati</taxon>
        <taxon>Pseudomonadota</taxon>
        <taxon>Gammaproteobacteria</taxon>
        <taxon>Enterobacterales</taxon>
        <taxon>Morganellaceae</taxon>
        <taxon>Xenorhabdus</taxon>
    </lineage>
</organism>
<keyword evidence="2" id="KW-1185">Reference proteome</keyword>
<dbReference type="OrthoDB" id="6455957at2"/>
<comment type="caution">
    <text evidence="1">The sequence shown here is derived from an EMBL/GenBank/DDBJ whole genome shotgun (WGS) entry which is preliminary data.</text>
</comment>
<dbReference type="SUPFAM" id="SSF69279">
    <property type="entry name" value="Phage tail proteins"/>
    <property type="match status" value="1"/>
</dbReference>
<dbReference type="AlphaFoldDB" id="A0A1Q5U3R8"/>
<proteinExistence type="predicted"/>
<dbReference type="Proteomes" id="UP000186277">
    <property type="component" value="Unassembled WGS sequence"/>
</dbReference>
<gene>
    <name evidence="1" type="ORF">Xentx_01727</name>
</gene>
<protein>
    <recommendedName>
        <fullName evidence="3">ATP-binding protein</fullName>
    </recommendedName>
</protein>